<dbReference type="Proteomes" id="UP000182835">
    <property type="component" value="Unassembled WGS sequence"/>
</dbReference>
<dbReference type="STRING" id="317010.RU96_GL000116"/>
<name>A0A1L8RA73_9ENTE</name>
<feature type="transmembrane region" description="Helical" evidence="1">
    <location>
        <begin position="18"/>
        <end position="39"/>
    </location>
</feature>
<proteinExistence type="predicted"/>
<dbReference type="AlphaFoldDB" id="A0A1L8RA73"/>
<evidence type="ECO:0000313" key="2">
    <source>
        <dbReference type="EMBL" id="OJG16649.1"/>
    </source>
</evidence>
<gene>
    <name evidence="2" type="ORF">RU96_GL000116</name>
</gene>
<evidence type="ECO:0000256" key="1">
    <source>
        <dbReference type="SAM" id="Phobius"/>
    </source>
</evidence>
<evidence type="ECO:0000313" key="3">
    <source>
        <dbReference type="Proteomes" id="UP000182835"/>
    </source>
</evidence>
<accession>A0A1L8RA73</accession>
<keyword evidence="1" id="KW-0812">Transmembrane</keyword>
<comment type="caution">
    <text evidence="2">The sequence shown here is derived from an EMBL/GenBank/DDBJ whole genome shotgun (WGS) entry which is preliminary data.</text>
</comment>
<reference evidence="2 3" key="1">
    <citation type="submission" date="2014-12" db="EMBL/GenBank/DDBJ databases">
        <title>Draft genome sequences of 29 type strains of Enterococci.</title>
        <authorList>
            <person name="Zhong Z."/>
            <person name="Sun Z."/>
            <person name="Liu W."/>
            <person name="Zhang W."/>
            <person name="Zhang H."/>
        </authorList>
    </citation>
    <scope>NUCLEOTIDE SEQUENCE [LARGE SCALE GENOMIC DNA]</scope>
    <source>
        <strain evidence="2 3">DSM 21207</strain>
    </source>
</reference>
<keyword evidence="1" id="KW-0472">Membrane</keyword>
<sequence>MLILCIGQIYIAANTKNFFMVAMIILSQSFLFCGLFAIMNKEMQKKEGI</sequence>
<protein>
    <submittedName>
        <fullName evidence="2">Uncharacterized protein</fullName>
    </submittedName>
</protein>
<keyword evidence="1" id="KW-1133">Transmembrane helix</keyword>
<organism evidence="2 3">
    <name type="scientific">Enterococcus canintestini</name>
    <dbReference type="NCBI Taxonomy" id="317010"/>
    <lineage>
        <taxon>Bacteria</taxon>
        <taxon>Bacillati</taxon>
        <taxon>Bacillota</taxon>
        <taxon>Bacilli</taxon>
        <taxon>Lactobacillales</taxon>
        <taxon>Enterococcaceae</taxon>
        <taxon>Enterococcus</taxon>
    </lineage>
</organism>
<dbReference type="EMBL" id="JXKG01000001">
    <property type="protein sequence ID" value="OJG16649.1"/>
    <property type="molecule type" value="Genomic_DNA"/>
</dbReference>